<feature type="domain" description="N-acetyltransferase" evidence="3">
    <location>
        <begin position="4"/>
        <end position="151"/>
    </location>
</feature>
<evidence type="ECO:0000259" key="3">
    <source>
        <dbReference type="PROSITE" id="PS51186"/>
    </source>
</evidence>
<dbReference type="AlphaFoldDB" id="A0A919FBU5"/>
<accession>A0A919FBU5</accession>
<dbReference type="Proteomes" id="UP000623958">
    <property type="component" value="Unassembled WGS sequence"/>
</dbReference>
<dbReference type="EMBL" id="BNBA01000045">
    <property type="protein sequence ID" value="GHH60456.1"/>
    <property type="molecule type" value="Genomic_DNA"/>
</dbReference>
<reference evidence="4" key="2">
    <citation type="submission" date="2020-09" db="EMBL/GenBank/DDBJ databases">
        <authorList>
            <person name="Sun Q."/>
            <person name="Ohkuma M."/>
        </authorList>
    </citation>
    <scope>NUCLEOTIDE SEQUENCE</scope>
    <source>
        <strain evidence="4">JCM 13306</strain>
    </source>
</reference>
<reference evidence="4" key="1">
    <citation type="journal article" date="2014" name="Int. J. Syst. Evol. Microbiol.">
        <title>Complete genome sequence of Corynebacterium casei LMG S-19264T (=DSM 44701T), isolated from a smear-ripened cheese.</title>
        <authorList>
            <consortium name="US DOE Joint Genome Institute (JGI-PGF)"/>
            <person name="Walter F."/>
            <person name="Albersmeier A."/>
            <person name="Kalinowski J."/>
            <person name="Ruckert C."/>
        </authorList>
    </citation>
    <scope>NUCLEOTIDE SEQUENCE</scope>
    <source>
        <strain evidence="4">JCM 13306</strain>
    </source>
</reference>
<evidence type="ECO:0000313" key="5">
    <source>
        <dbReference type="Proteomes" id="UP000623958"/>
    </source>
</evidence>
<dbReference type="PANTHER" id="PTHR43877">
    <property type="entry name" value="AMINOALKYLPHOSPHONATE N-ACETYLTRANSFERASE-RELATED-RELATED"/>
    <property type="match status" value="1"/>
</dbReference>
<dbReference type="InterPro" id="IPR016181">
    <property type="entry name" value="Acyl_CoA_acyltransferase"/>
</dbReference>
<dbReference type="RefSeq" id="WP_434030044.1">
    <property type="nucleotide sequence ID" value="NZ_BNBA01000045.1"/>
</dbReference>
<name>A0A919FBU5_9XANT</name>
<keyword evidence="2" id="KW-0012">Acyltransferase</keyword>
<evidence type="ECO:0000256" key="2">
    <source>
        <dbReference type="ARBA" id="ARBA00023315"/>
    </source>
</evidence>
<dbReference type="Gene3D" id="3.40.630.30">
    <property type="match status" value="1"/>
</dbReference>
<comment type="caution">
    <text evidence="4">The sequence shown here is derived from an EMBL/GenBank/DDBJ whole genome shotgun (WGS) entry which is preliminary data.</text>
</comment>
<dbReference type="GO" id="GO:0016747">
    <property type="term" value="F:acyltransferase activity, transferring groups other than amino-acyl groups"/>
    <property type="evidence" value="ECO:0007669"/>
    <property type="project" value="InterPro"/>
</dbReference>
<dbReference type="InterPro" id="IPR000182">
    <property type="entry name" value="GNAT_dom"/>
</dbReference>
<dbReference type="InterPro" id="IPR050832">
    <property type="entry name" value="Bact_Acetyltransf"/>
</dbReference>
<keyword evidence="5" id="KW-1185">Reference proteome</keyword>
<evidence type="ECO:0000256" key="1">
    <source>
        <dbReference type="ARBA" id="ARBA00022679"/>
    </source>
</evidence>
<dbReference type="Pfam" id="PF13508">
    <property type="entry name" value="Acetyltransf_7"/>
    <property type="match status" value="1"/>
</dbReference>
<evidence type="ECO:0000313" key="4">
    <source>
        <dbReference type="EMBL" id="GHH60456.1"/>
    </source>
</evidence>
<dbReference type="CDD" id="cd04301">
    <property type="entry name" value="NAT_SF"/>
    <property type="match status" value="1"/>
</dbReference>
<gene>
    <name evidence="4" type="ORF">GCM10009090_35890</name>
</gene>
<dbReference type="SUPFAM" id="SSF55729">
    <property type="entry name" value="Acyl-CoA N-acyltransferases (Nat)"/>
    <property type="match status" value="1"/>
</dbReference>
<keyword evidence="1" id="KW-0808">Transferase</keyword>
<dbReference type="PROSITE" id="PS51186">
    <property type="entry name" value="GNAT"/>
    <property type="match status" value="1"/>
</dbReference>
<organism evidence="4 5">
    <name type="scientific">Xanthomonas boreopolis</name>
    <dbReference type="NCBI Taxonomy" id="86183"/>
    <lineage>
        <taxon>Bacteria</taxon>
        <taxon>Pseudomonadati</taxon>
        <taxon>Pseudomonadota</taxon>
        <taxon>Gammaproteobacteria</taxon>
        <taxon>Lysobacterales</taxon>
        <taxon>Lysobacteraceae</taxon>
        <taxon>Xanthomonas</taxon>
    </lineage>
</organism>
<sequence>MAQVQIRPYLAEDWPRLCAIHDAARLDELRLSAGEDSFLTLEQTAENEGLFAGEVAVALVDGEVQGFVAYRPDELSWLYVSPAAYRHGVGRALVRHVLSASRQPLTVEVLEGNEPALSLYLSEGFTVERRIAGRLEGNEAFPAVGLVLRHPGRSGDEPDVAILP</sequence>
<proteinExistence type="predicted"/>
<protein>
    <recommendedName>
        <fullName evidence="3">N-acetyltransferase domain-containing protein</fullName>
    </recommendedName>
</protein>